<proteinExistence type="predicted"/>
<reference evidence="6 7" key="1">
    <citation type="submission" date="2017-08" db="EMBL/GenBank/DDBJ databases">
        <authorList>
            <person name="de Groot N.N."/>
        </authorList>
    </citation>
    <scope>NUCLEOTIDE SEQUENCE [LARGE SCALE GENOMIC DNA]</scope>
    <source>
        <strain evidence="6 7">USBA 352</strain>
    </source>
</reference>
<protein>
    <submittedName>
        <fullName evidence="6">Prohead serine protease</fullName>
    </submittedName>
</protein>
<dbReference type="AlphaFoldDB" id="A0A285T2J9"/>
<feature type="region of interest" description="Disordered" evidence="4">
    <location>
        <begin position="157"/>
        <end position="188"/>
    </location>
</feature>
<evidence type="ECO:0000256" key="1">
    <source>
        <dbReference type="ARBA" id="ARBA00022612"/>
    </source>
</evidence>
<name>A0A285T2J9_9HYPH</name>
<keyword evidence="7" id="KW-1185">Reference proteome</keyword>
<dbReference type="Pfam" id="PF04586">
    <property type="entry name" value="Peptidase_S78"/>
    <property type="match status" value="1"/>
</dbReference>
<keyword evidence="2 6" id="KW-0645">Protease</keyword>
<dbReference type="NCBIfam" id="NF045541">
    <property type="entry name" value="scaf_prot_MCP2"/>
    <property type="match status" value="1"/>
</dbReference>
<evidence type="ECO:0000259" key="5">
    <source>
        <dbReference type="Pfam" id="PF04586"/>
    </source>
</evidence>
<evidence type="ECO:0000256" key="4">
    <source>
        <dbReference type="SAM" id="MobiDB-lite"/>
    </source>
</evidence>
<dbReference type="InterPro" id="IPR054613">
    <property type="entry name" value="Peptidase_S78_dom"/>
</dbReference>
<gene>
    <name evidence="6" type="ORF">SAMN05421512_10889</name>
</gene>
<dbReference type="Proteomes" id="UP000219331">
    <property type="component" value="Unassembled WGS sequence"/>
</dbReference>
<sequence length="608" mass="65057">MNAPVLMRTGFTPASLDEKARTVELIASTGAGVTRHDAAGPFTELLTVSGAAIDLARLEGMPLLDSHRQDGLESVLGVVLAARIEAGKLVVKVRISPRHEAIWADVRDGIIRNVSVGYLPKSWRDGKDPNTGARVRTVTHWELREVSLVAVGADPAARTRGTGMPETQNQPEAPPATTTTTTTGTPPVQETTRAAVNQEIRALAVTFDLGSDWANDQIDRGASEGEARSAALERLRTARERAPVARTSNMVHHDDPATLATRMGEAVYATRVNPAHKLSDQARAFTGMTTLDMARDCLQRAGISTTGLLPADTITRALHTTSDFPAIFADTANRTMRAAYQSAPATLKRLARQTSHKDFRAKTKVQAADMAKLEKVNEHGEFKSSGFVEAKETYAIGTYGTIVGLTRQALVNDDLGAFTDLAGKLGLASSEFEAQFLVDLLTVGGGLGPVMGDGKAVFHADHGNLAAGGAPISKETLSAARLAMRRQKGINGRPSAIAPKFLVVPPELETQAEEILAAIQPTRTDDVNVFGGKLELVVEARLSDVNRWYVAADPATVEGLEYAYLMGSEGPQTESRAGFEVDGVEVKVRLDYGASFLDWRGWYTNAGA</sequence>
<evidence type="ECO:0000256" key="2">
    <source>
        <dbReference type="ARBA" id="ARBA00022670"/>
    </source>
</evidence>
<dbReference type="GO" id="GO:0008233">
    <property type="term" value="F:peptidase activity"/>
    <property type="evidence" value="ECO:0007669"/>
    <property type="project" value="UniProtKB-KW"/>
</dbReference>
<dbReference type="RefSeq" id="WP_097175504.1">
    <property type="nucleotide sequence ID" value="NZ_OBML01000008.1"/>
</dbReference>
<organism evidence="6 7">
    <name type="scientific">Stappia indica</name>
    <dbReference type="NCBI Taxonomy" id="538381"/>
    <lineage>
        <taxon>Bacteria</taxon>
        <taxon>Pseudomonadati</taxon>
        <taxon>Pseudomonadota</taxon>
        <taxon>Alphaproteobacteria</taxon>
        <taxon>Hyphomicrobiales</taxon>
        <taxon>Stappiaceae</taxon>
        <taxon>Stappia</taxon>
    </lineage>
</organism>
<feature type="domain" description="Prohead serine protease" evidence="5">
    <location>
        <begin position="101"/>
        <end position="160"/>
    </location>
</feature>
<dbReference type="GO" id="GO:0006508">
    <property type="term" value="P:proteolysis"/>
    <property type="evidence" value="ECO:0007669"/>
    <property type="project" value="UniProtKB-KW"/>
</dbReference>
<evidence type="ECO:0000256" key="3">
    <source>
        <dbReference type="ARBA" id="ARBA00022801"/>
    </source>
</evidence>
<dbReference type="STRING" id="538381.GCA_001696535_02933"/>
<dbReference type="Pfam" id="PF25209">
    <property type="entry name" value="Phage_capsid_4"/>
    <property type="match status" value="1"/>
</dbReference>
<feature type="compositionally biased region" description="Low complexity" evidence="4">
    <location>
        <begin position="167"/>
        <end position="188"/>
    </location>
</feature>
<keyword evidence="3" id="KW-0378">Hydrolase</keyword>
<dbReference type="OrthoDB" id="9806592at2"/>
<dbReference type="EMBL" id="OBML01000008">
    <property type="protein sequence ID" value="SOC15268.1"/>
    <property type="molecule type" value="Genomic_DNA"/>
</dbReference>
<keyword evidence="1" id="KW-1188">Viral release from host cell</keyword>
<evidence type="ECO:0000313" key="7">
    <source>
        <dbReference type="Proteomes" id="UP000219331"/>
    </source>
</evidence>
<evidence type="ECO:0000313" key="6">
    <source>
        <dbReference type="EMBL" id="SOC15268.1"/>
    </source>
</evidence>
<accession>A0A285T2J9</accession>